<name>A0ABN9TUV8_9DINO</name>
<reference evidence="2" key="1">
    <citation type="submission" date="2023-10" db="EMBL/GenBank/DDBJ databases">
        <authorList>
            <person name="Chen Y."/>
            <person name="Shah S."/>
            <person name="Dougan E. K."/>
            <person name="Thang M."/>
            <person name="Chan C."/>
        </authorList>
    </citation>
    <scope>NUCLEOTIDE SEQUENCE [LARGE SCALE GENOMIC DNA]</scope>
</reference>
<evidence type="ECO:0000313" key="3">
    <source>
        <dbReference type="Proteomes" id="UP001189429"/>
    </source>
</evidence>
<feature type="non-terminal residue" evidence="2">
    <location>
        <position position="726"/>
    </location>
</feature>
<comment type="caution">
    <text evidence="2">The sequence shown here is derived from an EMBL/GenBank/DDBJ whole genome shotgun (WGS) entry which is preliminary data.</text>
</comment>
<evidence type="ECO:0000256" key="1">
    <source>
        <dbReference type="SAM" id="MobiDB-lite"/>
    </source>
</evidence>
<feature type="region of interest" description="Disordered" evidence="1">
    <location>
        <begin position="212"/>
        <end position="237"/>
    </location>
</feature>
<dbReference type="Proteomes" id="UP001189429">
    <property type="component" value="Unassembled WGS sequence"/>
</dbReference>
<feature type="compositionally biased region" description="Gly residues" evidence="1">
    <location>
        <begin position="212"/>
        <end position="225"/>
    </location>
</feature>
<gene>
    <name evidence="2" type="ORF">PCOR1329_LOCUS42574</name>
</gene>
<keyword evidence="3" id="KW-1185">Reference proteome</keyword>
<organism evidence="2 3">
    <name type="scientific">Prorocentrum cordatum</name>
    <dbReference type="NCBI Taxonomy" id="2364126"/>
    <lineage>
        <taxon>Eukaryota</taxon>
        <taxon>Sar</taxon>
        <taxon>Alveolata</taxon>
        <taxon>Dinophyceae</taxon>
        <taxon>Prorocentrales</taxon>
        <taxon>Prorocentraceae</taxon>
        <taxon>Prorocentrum</taxon>
    </lineage>
</organism>
<proteinExistence type="predicted"/>
<evidence type="ECO:0000313" key="2">
    <source>
        <dbReference type="EMBL" id="CAK0850029.1"/>
    </source>
</evidence>
<feature type="non-terminal residue" evidence="2">
    <location>
        <position position="1"/>
    </location>
</feature>
<dbReference type="EMBL" id="CAUYUJ010015116">
    <property type="protein sequence ID" value="CAK0850029.1"/>
    <property type="molecule type" value="Genomic_DNA"/>
</dbReference>
<feature type="region of interest" description="Disordered" evidence="1">
    <location>
        <begin position="1"/>
        <end position="21"/>
    </location>
</feature>
<accession>A0ABN9TUV8</accession>
<protein>
    <submittedName>
        <fullName evidence="2">Uncharacterized protein</fullName>
    </submittedName>
</protein>
<sequence>ETVMQVGPRLDSKSKGPIEAAGGGARQLVRILARTVNARYKVELKPGDPICTWLARHAGWALARFTVREDGSTPCRRIMGRGHRGQIVEFAETAMHKLPAGSAGKMEARWDKGIWPGKANVSDEHMIGTPRGSIFSRSIARRPDEKRWNKHLFGQIARAPSGPKATLLAAEPVLGPRNLTKAILARLGRAPGCPACDETGQCNAAECGAGAAGRGGQPAQGGGAGAAAREAEGENAETMGPAPIEIAARSKRQVFGKKEVPESKKARTVRSFFARVAPPTICAVDLTKCAAEPVNETDLTNIDGALSGQLLPADKAMEGRARERAKMKERTVFKRAFSHGATGNRARGKWLQGWKRGAGSKMRRSVATQVARQVRDDAFAGTPPLKFARLALAMAASFERGQMVYLIGLWGISDAVFRAAMDEGACAVPPAGEDDPNVARQLLKAMCGARLQVAAMVFFHFEKGICAVVHGDDFAAAATRVNPLWLNEVLEELFEVKRFPFIGPSQAGGGVAPGKLLGRTARWSGEGLHWEKDTEHVVTVAAAYRKLAATREISPASRNVGEDVSTALGALSYKAKKAFQSVAPTALYLAADRPGAHFSTSWIMRGTQGPMEIHGLELQRLSTHLATCPRMTWHFERQEMPTEIAIVTDSDWAGDEVARRSRGGGFERAGEARIDSWAGQRAPGARSSGEAEHAGVTNGAVRGISAKHRLEEMLIGTLVTVAGDST</sequence>